<organism evidence="3 4">
    <name type="scientific">Candidatus Magasanikbacteria bacterium RIFCSPHIGHO2_01_FULL_33_34</name>
    <dbReference type="NCBI Taxonomy" id="1798671"/>
    <lineage>
        <taxon>Bacteria</taxon>
        <taxon>Candidatus Magasanikiibacteriota</taxon>
    </lineage>
</organism>
<keyword evidence="1" id="KW-1133">Transmembrane helix</keyword>
<evidence type="ECO:0000313" key="4">
    <source>
        <dbReference type="Proteomes" id="UP000177067"/>
    </source>
</evidence>
<keyword evidence="2" id="KW-0732">Signal</keyword>
<keyword evidence="1" id="KW-0472">Membrane</keyword>
<comment type="caution">
    <text evidence="3">The sequence shown here is derived from an EMBL/GenBank/DDBJ whole genome shotgun (WGS) entry which is preliminary data.</text>
</comment>
<feature type="transmembrane region" description="Helical" evidence="1">
    <location>
        <begin position="114"/>
        <end position="137"/>
    </location>
</feature>
<feature type="transmembrane region" description="Helical" evidence="1">
    <location>
        <begin position="149"/>
        <end position="171"/>
    </location>
</feature>
<feature type="chain" id="PRO_5009525303" evidence="2">
    <location>
        <begin position="21"/>
        <end position="173"/>
    </location>
</feature>
<evidence type="ECO:0000313" key="3">
    <source>
        <dbReference type="EMBL" id="OGH58910.1"/>
    </source>
</evidence>
<gene>
    <name evidence="3" type="ORF">A2725_04150</name>
</gene>
<feature type="transmembrane region" description="Helical" evidence="1">
    <location>
        <begin position="75"/>
        <end position="94"/>
    </location>
</feature>
<sequence>MKNKFIIAGLFLFFPATAKAHCPLCTAGAGFLAIWATYLGVSSYIIGIMIGAFAMALAFWVPRIIKKKYMPYQDIFLMIIIFFSTIIPIMPFIQDYTSFNIYWFGEYGGVFNKTYMVSRFLIGSFIGAFVMFVSPYISKKIIKIRSGKLVPYQGILITFFILLTTSLLFQYSI</sequence>
<protein>
    <submittedName>
        <fullName evidence="3">Uncharacterized protein</fullName>
    </submittedName>
</protein>
<dbReference type="AlphaFoldDB" id="A0A1F6LHL3"/>
<evidence type="ECO:0000256" key="2">
    <source>
        <dbReference type="SAM" id="SignalP"/>
    </source>
</evidence>
<evidence type="ECO:0000256" key="1">
    <source>
        <dbReference type="SAM" id="Phobius"/>
    </source>
</evidence>
<proteinExistence type="predicted"/>
<keyword evidence="1" id="KW-0812">Transmembrane</keyword>
<accession>A0A1F6LHL3</accession>
<dbReference type="EMBL" id="MFPS01000008">
    <property type="protein sequence ID" value="OGH58910.1"/>
    <property type="molecule type" value="Genomic_DNA"/>
</dbReference>
<name>A0A1F6LHL3_9BACT</name>
<reference evidence="3 4" key="1">
    <citation type="journal article" date="2016" name="Nat. Commun.">
        <title>Thousands of microbial genomes shed light on interconnected biogeochemical processes in an aquifer system.</title>
        <authorList>
            <person name="Anantharaman K."/>
            <person name="Brown C.T."/>
            <person name="Hug L.A."/>
            <person name="Sharon I."/>
            <person name="Castelle C.J."/>
            <person name="Probst A.J."/>
            <person name="Thomas B.C."/>
            <person name="Singh A."/>
            <person name="Wilkins M.J."/>
            <person name="Karaoz U."/>
            <person name="Brodie E.L."/>
            <person name="Williams K.H."/>
            <person name="Hubbard S.S."/>
            <person name="Banfield J.F."/>
        </authorList>
    </citation>
    <scope>NUCLEOTIDE SEQUENCE [LARGE SCALE GENOMIC DNA]</scope>
</reference>
<feature type="signal peptide" evidence="2">
    <location>
        <begin position="1"/>
        <end position="20"/>
    </location>
</feature>
<dbReference type="Proteomes" id="UP000177067">
    <property type="component" value="Unassembled WGS sequence"/>
</dbReference>
<feature type="transmembrane region" description="Helical" evidence="1">
    <location>
        <begin position="44"/>
        <end position="63"/>
    </location>
</feature>